<evidence type="ECO:0000313" key="3">
    <source>
        <dbReference type="Proteomes" id="UP001362999"/>
    </source>
</evidence>
<comment type="caution">
    <text evidence="2">The sequence shown here is derived from an EMBL/GenBank/DDBJ whole genome shotgun (WGS) entry which is preliminary data.</text>
</comment>
<dbReference type="Proteomes" id="UP001362999">
    <property type="component" value="Unassembled WGS sequence"/>
</dbReference>
<proteinExistence type="predicted"/>
<organism evidence="2 3">
    <name type="scientific">Favolaschia claudopus</name>
    <dbReference type="NCBI Taxonomy" id="2862362"/>
    <lineage>
        <taxon>Eukaryota</taxon>
        <taxon>Fungi</taxon>
        <taxon>Dikarya</taxon>
        <taxon>Basidiomycota</taxon>
        <taxon>Agaricomycotina</taxon>
        <taxon>Agaricomycetes</taxon>
        <taxon>Agaricomycetidae</taxon>
        <taxon>Agaricales</taxon>
        <taxon>Marasmiineae</taxon>
        <taxon>Mycenaceae</taxon>
        <taxon>Favolaschia</taxon>
    </lineage>
</organism>
<feature type="signal peptide" evidence="1">
    <location>
        <begin position="1"/>
        <end position="21"/>
    </location>
</feature>
<accession>A0AAW0CLL3</accession>
<keyword evidence="3" id="KW-1185">Reference proteome</keyword>
<feature type="chain" id="PRO_5043418269" evidence="1">
    <location>
        <begin position="22"/>
        <end position="104"/>
    </location>
</feature>
<dbReference type="EMBL" id="JAWWNJ010000016">
    <property type="protein sequence ID" value="KAK7039820.1"/>
    <property type="molecule type" value="Genomic_DNA"/>
</dbReference>
<protein>
    <submittedName>
        <fullName evidence="2">Uncharacterized protein</fullName>
    </submittedName>
</protein>
<sequence length="104" mass="10425">MHLTFTSALLAAVALAIHAKAQSLIAFSGDSCNGGQGNDVACNGACIDFSGRHSFEVLGSAANVVLFSGGGCSGESFNFGTEQPNNCINVNTGTSISSFQCTGA</sequence>
<reference evidence="2 3" key="1">
    <citation type="journal article" date="2024" name="J Genomics">
        <title>Draft genome sequencing and assembly of Favolaschia claudopus CIRM-BRFM 2984 isolated from oak limbs.</title>
        <authorList>
            <person name="Navarro D."/>
            <person name="Drula E."/>
            <person name="Chaduli D."/>
            <person name="Cazenave R."/>
            <person name="Ahrendt S."/>
            <person name="Wang J."/>
            <person name="Lipzen A."/>
            <person name="Daum C."/>
            <person name="Barry K."/>
            <person name="Grigoriev I.V."/>
            <person name="Favel A."/>
            <person name="Rosso M.N."/>
            <person name="Martin F."/>
        </authorList>
    </citation>
    <scope>NUCLEOTIDE SEQUENCE [LARGE SCALE GENOMIC DNA]</scope>
    <source>
        <strain evidence="2 3">CIRM-BRFM 2984</strain>
    </source>
</reference>
<evidence type="ECO:0000256" key="1">
    <source>
        <dbReference type="SAM" id="SignalP"/>
    </source>
</evidence>
<dbReference type="AlphaFoldDB" id="A0AAW0CLL3"/>
<evidence type="ECO:0000313" key="2">
    <source>
        <dbReference type="EMBL" id="KAK7039820.1"/>
    </source>
</evidence>
<keyword evidence="1" id="KW-0732">Signal</keyword>
<name>A0AAW0CLL3_9AGAR</name>
<gene>
    <name evidence="2" type="ORF">R3P38DRAFT_3311035</name>
</gene>